<proteinExistence type="predicted"/>
<protein>
    <submittedName>
        <fullName evidence="1">Uncharacterized protein</fullName>
    </submittedName>
</protein>
<dbReference type="EMBL" id="MSZS01000005">
    <property type="protein sequence ID" value="PKX92479.1"/>
    <property type="molecule type" value="Genomic_DNA"/>
</dbReference>
<gene>
    <name evidence="1" type="ORF">P174DRAFT_336749</name>
</gene>
<evidence type="ECO:0000313" key="1">
    <source>
        <dbReference type="EMBL" id="PKX92479.1"/>
    </source>
</evidence>
<feature type="non-terminal residue" evidence="1">
    <location>
        <position position="73"/>
    </location>
</feature>
<sequence length="73" mass="8051">FPPRTAPNNKDQPPGPGQKIYVGNFPLGSWELSFVQSREGGRGGVWLPQADGSHLIYDDPPNGLFPYLRKCDP</sequence>
<evidence type="ECO:0000313" key="2">
    <source>
        <dbReference type="Proteomes" id="UP000234474"/>
    </source>
</evidence>
<comment type="caution">
    <text evidence="1">The sequence shown here is derived from an EMBL/GenBank/DDBJ whole genome shotgun (WGS) entry which is preliminary data.</text>
</comment>
<organism evidence="1 2">
    <name type="scientific">Aspergillus novofumigatus (strain IBT 16806)</name>
    <dbReference type="NCBI Taxonomy" id="1392255"/>
    <lineage>
        <taxon>Eukaryota</taxon>
        <taxon>Fungi</taxon>
        <taxon>Dikarya</taxon>
        <taxon>Ascomycota</taxon>
        <taxon>Pezizomycotina</taxon>
        <taxon>Eurotiomycetes</taxon>
        <taxon>Eurotiomycetidae</taxon>
        <taxon>Eurotiales</taxon>
        <taxon>Aspergillaceae</taxon>
        <taxon>Aspergillus</taxon>
        <taxon>Aspergillus subgen. Fumigati</taxon>
    </lineage>
</organism>
<dbReference type="OrthoDB" id="4509524at2759"/>
<dbReference type="RefSeq" id="XP_024681074.1">
    <property type="nucleotide sequence ID" value="XM_024821688.1"/>
</dbReference>
<keyword evidence="2" id="KW-1185">Reference proteome</keyword>
<dbReference type="AlphaFoldDB" id="A0A2I1C4C5"/>
<dbReference type="Proteomes" id="UP000234474">
    <property type="component" value="Unassembled WGS sequence"/>
</dbReference>
<reference evidence="2" key="1">
    <citation type="journal article" date="2018" name="Proc. Natl. Acad. Sci. U.S.A.">
        <title>Linking secondary metabolites to gene clusters through genome sequencing of six diverse Aspergillus species.</title>
        <authorList>
            <person name="Kaerboelling I."/>
            <person name="Vesth T.C."/>
            <person name="Frisvad J.C."/>
            <person name="Nybo J.L."/>
            <person name="Theobald S."/>
            <person name="Kuo A."/>
            <person name="Bowyer P."/>
            <person name="Matsuda Y."/>
            <person name="Mondo S."/>
            <person name="Lyhne E.K."/>
            <person name="Kogle M.E."/>
            <person name="Clum A."/>
            <person name="Lipzen A."/>
            <person name="Salamov A."/>
            <person name="Ngan C.Y."/>
            <person name="Daum C."/>
            <person name="Chiniquy J."/>
            <person name="Barry K."/>
            <person name="LaButti K."/>
            <person name="Haridas S."/>
            <person name="Simmons B.A."/>
            <person name="Magnuson J.K."/>
            <person name="Mortensen U.H."/>
            <person name="Larsen T.O."/>
            <person name="Grigoriev I.V."/>
            <person name="Baker S.E."/>
            <person name="Andersen M.R."/>
        </authorList>
    </citation>
    <scope>NUCLEOTIDE SEQUENCE [LARGE SCALE GENOMIC DNA]</scope>
    <source>
        <strain evidence="2">IBT 16806</strain>
    </source>
</reference>
<dbReference type="VEuPathDB" id="FungiDB:P174DRAFT_336749"/>
<dbReference type="GeneID" id="36529014"/>
<feature type="non-terminal residue" evidence="1">
    <location>
        <position position="1"/>
    </location>
</feature>
<name>A0A2I1C4C5_ASPN1</name>
<accession>A0A2I1C4C5</accession>